<dbReference type="SUPFAM" id="SSF46785">
    <property type="entry name" value="Winged helix' DNA-binding domain"/>
    <property type="match status" value="1"/>
</dbReference>
<dbReference type="RefSeq" id="WP_026641693.1">
    <property type="nucleotide sequence ID" value="NZ_JAXEUP010000063.1"/>
</dbReference>
<accession>A0A087ECS3</accession>
<feature type="domain" description="HTH marR-type" evidence="4">
    <location>
        <begin position="1"/>
        <end position="134"/>
    </location>
</feature>
<dbReference type="eggNOG" id="COG1846">
    <property type="taxonomic scope" value="Bacteria"/>
</dbReference>
<dbReference type="GO" id="GO:0003700">
    <property type="term" value="F:DNA-binding transcription factor activity"/>
    <property type="evidence" value="ECO:0007669"/>
    <property type="project" value="InterPro"/>
</dbReference>
<dbReference type="EMBL" id="JGZU01000015">
    <property type="protein sequence ID" value="KFJ05574.1"/>
    <property type="molecule type" value="Genomic_DNA"/>
</dbReference>
<sequence>MSYEDKAFERLHAIMMDSRSVMSNRMEYPHRGVPIVLHWLVKEGESTPSELAKETHNTLGRISAILSAMEKKGWITRDVDPDNRRRIIVRVTKEGEDQHWRKSKEHKESMRWIFEQMGEESTEEFLTLMERFVIYMSLRGPGDPAPDEQTIAKAFAARNLPYPPEKK</sequence>
<dbReference type="SMART" id="SM00347">
    <property type="entry name" value="HTH_MARR"/>
    <property type="match status" value="1"/>
</dbReference>
<dbReference type="InterPro" id="IPR027395">
    <property type="entry name" value="WH_DNA-bd_dom"/>
</dbReference>
<dbReference type="Proteomes" id="UP000029080">
    <property type="component" value="Unassembled WGS sequence"/>
</dbReference>
<evidence type="ECO:0000256" key="1">
    <source>
        <dbReference type="ARBA" id="ARBA00023015"/>
    </source>
</evidence>
<dbReference type="PRINTS" id="PR00598">
    <property type="entry name" value="HTHMARR"/>
</dbReference>
<proteinExistence type="predicted"/>
<dbReference type="PANTHER" id="PTHR42756:SF1">
    <property type="entry name" value="TRANSCRIPTIONAL REPRESSOR OF EMRAB OPERON"/>
    <property type="match status" value="1"/>
</dbReference>
<dbReference type="GO" id="GO:0003677">
    <property type="term" value="F:DNA binding"/>
    <property type="evidence" value="ECO:0007669"/>
    <property type="project" value="UniProtKB-KW"/>
</dbReference>
<evidence type="ECO:0000259" key="4">
    <source>
        <dbReference type="PROSITE" id="PS50995"/>
    </source>
</evidence>
<dbReference type="AlphaFoldDB" id="A0A087ECS3"/>
<dbReference type="InterPro" id="IPR000835">
    <property type="entry name" value="HTH_MarR-typ"/>
</dbReference>
<dbReference type="PANTHER" id="PTHR42756">
    <property type="entry name" value="TRANSCRIPTIONAL REGULATOR, MARR"/>
    <property type="match status" value="1"/>
</dbReference>
<evidence type="ECO:0000256" key="2">
    <source>
        <dbReference type="ARBA" id="ARBA00023125"/>
    </source>
</evidence>
<protein>
    <submittedName>
        <fullName evidence="5">Transcriptional regulator, MarR family</fullName>
    </submittedName>
</protein>
<dbReference type="Gene3D" id="1.10.10.10">
    <property type="entry name" value="Winged helix-like DNA-binding domain superfamily/Winged helix DNA-binding domain"/>
    <property type="match status" value="1"/>
</dbReference>
<dbReference type="Pfam" id="PF13601">
    <property type="entry name" value="HTH_34"/>
    <property type="match status" value="1"/>
</dbReference>
<keyword evidence="6" id="KW-1185">Reference proteome</keyword>
<dbReference type="InterPro" id="IPR036390">
    <property type="entry name" value="WH_DNA-bd_sf"/>
</dbReference>
<keyword evidence="3" id="KW-0804">Transcription</keyword>
<evidence type="ECO:0000313" key="6">
    <source>
        <dbReference type="Proteomes" id="UP000029080"/>
    </source>
</evidence>
<gene>
    <name evidence="5" type="ORF">BITS_0259</name>
</gene>
<dbReference type="InterPro" id="IPR036388">
    <property type="entry name" value="WH-like_DNA-bd_sf"/>
</dbReference>
<organism evidence="5 6">
    <name type="scientific">Bifidobacterium tsurumiense</name>
    <dbReference type="NCBI Taxonomy" id="356829"/>
    <lineage>
        <taxon>Bacteria</taxon>
        <taxon>Bacillati</taxon>
        <taxon>Actinomycetota</taxon>
        <taxon>Actinomycetes</taxon>
        <taxon>Bifidobacteriales</taxon>
        <taxon>Bifidobacteriaceae</taxon>
        <taxon>Bifidobacterium</taxon>
    </lineage>
</organism>
<reference evidence="5 6" key="1">
    <citation type="submission" date="2014-03" db="EMBL/GenBank/DDBJ databases">
        <title>Genomics of Bifidobacteria.</title>
        <authorList>
            <person name="Ventura M."/>
            <person name="Milani C."/>
            <person name="Lugli G.A."/>
        </authorList>
    </citation>
    <scope>NUCLEOTIDE SEQUENCE [LARGE SCALE GENOMIC DNA]</scope>
    <source>
        <strain evidence="5 6">JCM 13495</strain>
    </source>
</reference>
<dbReference type="STRING" id="356829.BITS_0259"/>
<name>A0A087ECS3_9BIFI</name>
<evidence type="ECO:0000313" key="5">
    <source>
        <dbReference type="EMBL" id="KFJ05574.1"/>
    </source>
</evidence>
<dbReference type="PROSITE" id="PS50995">
    <property type="entry name" value="HTH_MARR_2"/>
    <property type="match status" value="1"/>
</dbReference>
<comment type="caution">
    <text evidence="5">The sequence shown here is derived from an EMBL/GenBank/DDBJ whole genome shotgun (WGS) entry which is preliminary data.</text>
</comment>
<evidence type="ECO:0000256" key="3">
    <source>
        <dbReference type="ARBA" id="ARBA00023163"/>
    </source>
</evidence>
<keyword evidence="1" id="KW-0805">Transcription regulation</keyword>
<dbReference type="OrthoDB" id="3237509at2"/>
<keyword evidence="2" id="KW-0238">DNA-binding</keyword>